<evidence type="ECO:0008006" key="3">
    <source>
        <dbReference type="Google" id="ProtNLM"/>
    </source>
</evidence>
<evidence type="ECO:0000313" key="2">
    <source>
        <dbReference type="Proteomes" id="UP000695562"/>
    </source>
</evidence>
<proteinExistence type="predicted"/>
<dbReference type="AlphaFoldDB" id="A0A8J4UTT1"/>
<organism evidence="1 2">
    <name type="scientific">Polysphondylium violaceum</name>
    <dbReference type="NCBI Taxonomy" id="133409"/>
    <lineage>
        <taxon>Eukaryota</taxon>
        <taxon>Amoebozoa</taxon>
        <taxon>Evosea</taxon>
        <taxon>Eumycetozoa</taxon>
        <taxon>Dictyostelia</taxon>
        <taxon>Dictyosteliales</taxon>
        <taxon>Dictyosteliaceae</taxon>
        <taxon>Polysphondylium</taxon>
    </lineage>
</organism>
<evidence type="ECO:0000313" key="1">
    <source>
        <dbReference type="EMBL" id="KAF2068188.1"/>
    </source>
</evidence>
<keyword evidence="2" id="KW-1185">Reference proteome</keyword>
<dbReference type="EMBL" id="AJWJ01001145">
    <property type="protein sequence ID" value="KAF2068188.1"/>
    <property type="molecule type" value="Genomic_DNA"/>
</dbReference>
<dbReference type="OrthoDB" id="5876240at2759"/>
<comment type="caution">
    <text evidence="1">The sequence shown here is derived from an EMBL/GenBank/DDBJ whole genome shotgun (WGS) entry which is preliminary data.</text>
</comment>
<gene>
    <name evidence="1" type="ORF">CYY_010485</name>
</gene>
<reference evidence="1" key="1">
    <citation type="submission" date="2020-01" db="EMBL/GenBank/DDBJ databases">
        <title>Development of genomics and gene disruption for Polysphondylium violaceum indicates a role for the polyketide synthase stlB in stalk morphogenesis.</title>
        <authorList>
            <person name="Narita B."/>
            <person name="Kawabe Y."/>
            <person name="Kin K."/>
            <person name="Saito T."/>
            <person name="Gibbs R."/>
            <person name="Kuspa A."/>
            <person name="Muzny D."/>
            <person name="Queller D."/>
            <person name="Richards S."/>
            <person name="Strassman J."/>
            <person name="Sucgang R."/>
            <person name="Worley K."/>
            <person name="Schaap P."/>
        </authorList>
    </citation>
    <scope>NUCLEOTIDE SEQUENCE</scope>
    <source>
        <strain evidence="1">QSvi11</strain>
    </source>
</reference>
<accession>A0A8J4UTT1</accession>
<protein>
    <recommendedName>
        <fullName evidence="3">PiggyBac transposable element-derived protein domain-containing protein</fullName>
    </recommendedName>
</protein>
<name>A0A8J4UTT1_9MYCE</name>
<sequence>MEYLNQNNFFFLISVASNRCAKVFNDLLTPQERKTNFAKGTIFVGSSDKCTAMAWQCKEKKIFYLLTNIPEPFLQQKTQELGRKSKTKKNNKFETIHINTPRAIWIYNSCHNYVDASKMIINRQRNIQRARTYSRVVLHDILYILLYNSFISANHFLPKETPSFRFRDYLLHLVNHQFSSQTPNRYSSNTLNIPHLIPSERFLCIMCRYFQHLVKDLYKKPYQTEKVCICHNQPLHDKCNMVFHNFRYQFNFHKHS</sequence>
<dbReference type="Proteomes" id="UP000695562">
    <property type="component" value="Unassembled WGS sequence"/>
</dbReference>